<dbReference type="EMBL" id="PXXK01000197">
    <property type="protein sequence ID" value="RFN48738.1"/>
    <property type="molecule type" value="Genomic_DNA"/>
</dbReference>
<evidence type="ECO:0000313" key="1">
    <source>
        <dbReference type="EMBL" id="RFN48738.1"/>
    </source>
</evidence>
<organism evidence="1 2">
    <name type="scientific">Fusarium flagelliforme</name>
    <dbReference type="NCBI Taxonomy" id="2675880"/>
    <lineage>
        <taxon>Eukaryota</taxon>
        <taxon>Fungi</taxon>
        <taxon>Dikarya</taxon>
        <taxon>Ascomycota</taxon>
        <taxon>Pezizomycotina</taxon>
        <taxon>Sordariomycetes</taxon>
        <taxon>Hypocreomycetidae</taxon>
        <taxon>Hypocreales</taxon>
        <taxon>Nectriaceae</taxon>
        <taxon>Fusarium</taxon>
        <taxon>Fusarium incarnatum-equiseti species complex</taxon>
    </lineage>
</organism>
<keyword evidence="2" id="KW-1185">Reference proteome</keyword>
<sequence>MLSQAKLHRLEPASSDIKSNWLTTVQTRERSDSISSEDNDGASIIHNHTQANDASSRTSIFERGLGTTTVLSHRDRDFSSTTRHASGSTRQFSGAISIISQRDFSLSTSTANSLYDTEAIWKYGKDYLSDGCAFELDAHTQKAIDRYGRVCGKTLDFGRSFSSKEFLSMVTNERLRYMPERGSRLDKTLKRAEAFAKKFDKILSALKLIGASTYDSSALILFSCKSLISFVGKHASAIERFFTVLDDAMSTFVKMAEKLESHHTSHRVTTIFQSCLAMIVDVVVDVTASFGTHRSGVIERTIVAQFESRFQIIIERLKQLKAEFHLYTLDHWCEHSGSVDQLLIILAGFGGCEHFGLETCPPAYIPILIKVCLSLHKSHSEHAESLMWFRFLWNSIEKHRHEHDIISSEQWLEVYQEYLVILGVHEHHTERLHLAESFRAVILSEFGATHAYYIRASIEFAKCLEIDTVRYVEAVSIYEEFCHYDFHGCDDHDSIIALIEIAKYRLSSLFECHHDLGHRAETLLIDTFVDLKWEYCHSHEKVLVALTRIIEYHRKQKRRESITTAIKVIEEYIVGLLIEERNEIVLFDIARSLTKMYRELSSVEFGIKFIQTLKEEVIMGEISSIEGFCGFGHDHLAHLDRRCFVFIHAFEQLLCGYERENMLDIIIRDVYTETCLHEAWSIAVRSCNRPIHMRLAAGARLIAFLELKGRNVEMRRLRTEMWEMFKGFCSTSVSSESLWQLFELTISNVNKKVVSINILECLVDVSLDVFKARDLQVCLQLLKWSQVYFRQLTKTKHSRVVELAFKISESFSRRTHGHEDSVIIELQQISSEILIEVLKVGRLDIDFGTIPFAQLNVIIRLLGERKNFSMLERILQYLWDTRMSRNWSGAATIATGRRLCEVKFAAGHKEAAMTLVESICYNLRDVYGALHHLTVDCETLRASFHNTCGNHRAARDIHVHLLEQIGCMDSEAISEREDLVELVMDQAKRLKFAHSKCGHDDDKDESFYSLILRNAQNSVHGHHRIESSVFRDAMTLDGEKMETKWKHPENWSLPIREPLGTVIY</sequence>
<dbReference type="AlphaFoldDB" id="A0A395MLC8"/>
<reference evidence="1 2" key="1">
    <citation type="journal article" date="2018" name="PLoS Pathog.">
        <title>Evolution of structural diversity of trichothecenes, a family of toxins produced by plant pathogenic and entomopathogenic fungi.</title>
        <authorList>
            <person name="Proctor R.H."/>
            <person name="McCormick S.P."/>
            <person name="Kim H.S."/>
            <person name="Cardoza R.E."/>
            <person name="Stanley A.M."/>
            <person name="Lindo L."/>
            <person name="Kelly A."/>
            <person name="Brown D.W."/>
            <person name="Lee T."/>
            <person name="Vaughan M.M."/>
            <person name="Alexander N.J."/>
            <person name="Busman M."/>
            <person name="Gutierrez S."/>
        </authorList>
    </citation>
    <scope>NUCLEOTIDE SEQUENCE [LARGE SCALE GENOMIC DNA]</scope>
    <source>
        <strain evidence="1 2">NRRL 13405</strain>
    </source>
</reference>
<accession>A0A395MLC8</accession>
<name>A0A395MLC8_9HYPO</name>
<proteinExistence type="predicted"/>
<protein>
    <submittedName>
        <fullName evidence="1">Uncharacterized protein</fullName>
    </submittedName>
</protein>
<comment type="caution">
    <text evidence="1">The sequence shown here is derived from an EMBL/GenBank/DDBJ whole genome shotgun (WGS) entry which is preliminary data.</text>
</comment>
<evidence type="ECO:0000313" key="2">
    <source>
        <dbReference type="Proteomes" id="UP000265631"/>
    </source>
</evidence>
<gene>
    <name evidence="1" type="ORF">FIE12Z_6993</name>
</gene>
<dbReference type="Proteomes" id="UP000265631">
    <property type="component" value="Unassembled WGS sequence"/>
</dbReference>
<dbReference type="STRING" id="2594813.A0A395MLC8"/>